<keyword evidence="2" id="KW-0378">Hydrolase</keyword>
<dbReference type="Gene3D" id="2.30.42.10">
    <property type="match status" value="2"/>
</dbReference>
<dbReference type="Proteomes" id="UP000649829">
    <property type="component" value="Unassembled WGS sequence"/>
</dbReference>
<comment type="caution">
    <text evidence="4">The sequence shown here is derived from an EMBL/GenBank/DDBJ whole genome shotgun (WGS) entry which is preliminary data.</text>
</comment>
<gene>
    <name evidence="4" type="ORF">GCM10011534_26860</name>
</gene>
<dbReference type="PANTHER" id="PTHR43343">
    <property type="entry name" value="PEPTIDASE S12"/>
    <property type="match status" value="1"/>
</dbReference>
<dbReference type="InterPro" id="IPR041489">
    <property type="entry name" value="PDZ_6"/>
</dbReference>
<dbReference type="AlphaFoldDB" id="A0A917WHI2"/>
<dbReference type="GO" id="GO:0006508">
    <property type="term" value="P:proteolysis"/>
    <property type="evidence" value="ECO:0007669"/>
    <property type="project" value="UniProtKB-KW"/>
</dbReference>
<dbReference type="Gene3D" id="2.40.10.120">
    <property type="match status" value="1"/>
</dbReference>
<dbReference type="PRINTS" id="PR00834">
    <property type="entry name" value="PROTEASES2C"/>
</dbReference>
<dbReference type="PROSITE" id="PS50106">
    <property type="entry name" value="PDZ"/>
    <property type="match status" value="1"/>
</dbReference>
<dbReference type="PANTHER" id="PTHR43343:SF3">
    <property type="entry name" value="PROTEASE DO-LIKE 8, CHLOROPLASTIC"/>
    <property type="match status" value="1"/>
</dbReference>
<dbReference type="InterPro" id="IPR001478">
    <property type="entry name" value="PDZ"/>
</dbReference>
<dbReference type="SUPFAM" id="SSF50156">
    <property type="entry name" value="PDZ domain-like"/>
    <property type="match status" value="2"/>
</dbReference>
<accession>A0A917WHI2</accession>
<dbReference type="GO" id="GO:0004252">
    <property type="term" value="F:serine-type endopeptidase activity"/>
    <property type="evidence" value="ECO:0007669"/>
    <property type="project" value="InterPro"/>
</dbReference>
<proteinExistence type="predicted"/>
<dbReference type="EMBL" id="BMLF01000002">
    <property type="protein sequence ID" value="GGM03749.1"/>
    <property type="molecule type" value="Genomic_DNA"/>
</dbReference>
<dbReference type="RefSeq" id="WP_028287473.1">
    <property type="nucleotide sequence ID" value="NZ_BMLF01000002.1"/>
</dbReference>
<dbReference type="SMART" id="SM00228">
    <property type="entry name" value="PDZ"/>
    <property type="match status" value="2"/>
</dbReference>
<dbReference type="InterPro" id="IPR001940">
    <property type="entry name" value="Peptidase_S1C"/>
</dbReference>
<dbReference type="InterPro" id="IPR051201">
    <property type="entry name" value="Chloro_Bact_Ser_Proteases"/>
</dbReference>
<dbReference type="InterPro" id="IPR036034">
    <property type="entry name" value="PDZ_sf"/>
</dbReference>
<evidence type="ECO:0000313" key="5">
    <source>
        <dbReference type="Proteomes" id="UP000649829"/>
    </source>
</evidence>
<feature type="domain" description="PDZ" evidence="3">
    <location>
        <begin position="341"/>
        <end position="398"/>
    </location>
</feature>
<protein>
    <submittedName>
        <fullName evidence="4">Serine protease</fullName>
    </submittedName>
</protein>
<dbReference type="InterPro" id="IPR009003">
    <property type="entry name" value="Peptidase_S1_PA"/>
</dbReference>
<evidence type="ECO:0000256" key="2">
    <source>
        <dbReference type="ARBA" id="ARBA00022801"/>
    </source>
</evidence>
<keyword evidence="5" id="KW-1185">Reference proteome</keyword>
<dbReference type="Pfam" id="PF13365">
    <property type="entry name" value="Trypsin_2"/>
    <property type="match status" value="1"/>
</dbReference>
<sequence length="448" mass="46208">MPQMKTRSLRRLRRTPLLLIVPLLALLAVMTLGGGGPGRAGNTAASGFDHALDATLVLREDDEGRGFLGSATLWGDGDRVVTAAHVVKDRRSVIVEDRHGRSAPAQVIASDPRRDISVLALATTMFGPGLVPGSGGALTGDEVFALGAPLQAAGTVTRGIVSVPARQVEPNVPLRLIQHDAAINPGSSGGPLIGADGRLVGINTRIADGTRLFAGIGYAIPVAALSGMVAGKLSPVPDLGLALRPVTGRIARLIGLETPRGVLVDHVESRGRGWRAGVAAGDVLLSLAGRPIMTPGDLGMILGEVTGGTARLVIWRAGSEIAVPLDLDPRPAETGALGAAPAGLQRVQSYGWAGLGVTLAPGTRRVAALTQTSPAWAAGLAEGDEIEAVNGTEVTALSLAAERIDGPRLLRVLRHGRRLHVMVDPWATRRPDVPRSGANALDPAVVVF</sequence>
<evidence type="ECO:0000313" key="4">
    <source>
        <dbReference type="EMBL" id="GGM03749.1"/>
    </source>
</evidence>
<evidence type="ECO:0000259" key="3">
    <source>
        <dbReference type="PROSITE" id="PS50106"/>
    </source>
</evidence>
<evidence type="ECO:0000256" key="1">
    <source>
        <dbReference type="ARBA" id="ARBA00022670"/>
    </source>
</evidence>
<dbReference type="Pfam" id="PF17820">
    <property type="entry name" value="PDZ_6"/>
    <property type="match status" value="1"/>
</dbReference>
<name>A0A917WHI2_9RHOB</name>
<keyword evidence="1 4" id="KW-0645">Protease</keyword>
<dbReference type="SUPFAM" id="SSF50494">
    <property type="entry name" value="Trypsin-like serine proteases"/>
    <property type="match status" value="1"/>
</dbReference>
<reference evidence="4" key="2">
    <citation type="submission" date="2020-09" db="EMBL/GenBank/DDBJ databases">
        <authorList>
            <person name="Sun Q."/>
            <person name="Zhou Y."/>
        </authorList>
    </citation>
    <scope>NUCLEOTIDE SEQUENCE</scope>
    <source>
        <strain evidence="4">CGMCC 1.6293</strain>
    </source>
</reference>
<reference evidence="4" key="1">
    <citation type="journal article" date="2014" name="Int. J. Syst. Evol. Microbiol.">
        <title>Complete genome sequence of Corynebacterium casei LMG S-19264T (=DSM 44701T), isolated from a smear-ripened cheese.</title>
        <authorList>
            <consortium name="US DOE Joint Genome Institute (JGI-PGF)"/>
            <person name="Walter F."/>
            <person name="Albersmeier A."/>
            <person name="Kalinowski J."/>
            <person name="Ruckert C."/>
        </authorList>
    </citation>
    <scope>NUCLEOTIDE SEQUENCE</scope>
    <source>
        <strain evidence="4">CGMCC 1.6293</strain>
    </source>
</reference>
<organism evidence="4 5">
    <name type="scientific">Pseudooceanicola nanhaiensis</name>
    <dbReference type="NCBI Taxonomy" id="375761"/>
    <lineage>
        <taxon>Bacteria</taxon>
        <taxon>Pseudomonadati</taxon>
        <taxon>Pseudomonadota</taxon>
        <taxon>Alphaproteobacteria</taxon>
        <taxon>Rhodobacterales</taxon>
        <taxon>Paracoccaceae</taxon>
        <taxon>Pseudooceanicola</taxon>
    </lineage>
</organism>